<keyword evidence="3" id="KW-1185">Reference proteome</keyword>
<accession>A0A3M7RF62</accession>
<feature type="signal peptide" evidence="1">
    <location>
        <begin position="1"/>
        <end position="24"/>
    </location>
</feature>
<evidence type="ECO:0000256" key="1">
    <source>
        <dbReference type="SAM" id="SignalP"/>
    </source>
</evidence>
<dbReference type="Proteomes" id="UP000276133">
    <property type="component" value="Unassembled WGS sequence"/>
</dbReference>
<dbReference type="EMBL" id="REGN01003514">
    <property type="protein sequence ID" value="RNA22212.1"/>
    <property type="molecule type" value="Genomic_DNA"/>
</dbReference>
<organism evidence="2 3">
    <name type="scientific">Brachionus plicatilis</name>
    <name type="common">Marine rotifer</name>
    <name type="synonym">Brachionus muelleri</name>
    <dbReference type="NCBI Taxonomy" id="10195"/>
    <lineage>
        <taxon>Eukaryota</taxon>
        <taxon>Metazoa</taxon>
        <taxon>Spiralia</taxon>
        <taxon>Gnathifera</taxon>
        <taxon>Rotifera</taxon>
        <taxon>Eurotatoria</taxon>
        <taxon>Monogononta</taxon>
        <taxon>Pseudotrocha</taxon>
        <taxon>Ploima</taxon>
        <taxon>Brachionidae</taxon>
        <taxon>Brachionus</taxon>
    </lineage>
</organism>
<reference evidence="2 3" key="1">
    <citation type="journal article" date="2018" name="Sci. Rep.">
        <title>Genomic signatures of local adaptation to the degree of environmental predictability in rotifers.</title>
        <authorList>
            <person name="Franch-Gras L."/>
            <person name="Hahn C."/>
            <person name="Garcia-Roger E.M."/>
            <person name="Carmona M.J."/>
            <person name="Serra M."/>
            <person name="Gomez A."/>
        </authorList>
    </citation>
    <scope>NUCLEOTIDE SEQUENCE [LARGE SCALE GENOMIC DNA]</scope>
    <source>
        <strain evidence="2">HYR1</strain>
    </source>
</reference>
<proteinExistence type="predicted"/>
<dbReference type="AlphaFoldDB" id="A0A3M7RF62"/>
<feature type="chain" id="PRO_5018313292" evidence="1">
    <location>
        <begin position="25"/>
        <end position="337"/>
    </location>
</feature>
<name>A0A3M7RF62_BRAPC</name>
<protein>
    <submittedName>
        <fullName evidence="2">Uncharacterized protein</fullName>
    </submittedName>
</protein>
<sequence length="337" mass="38931">MFLQRFLLTASVLIFFQIYGVVLNKPHCTLDESELSKELAKSGKLTILASKCPGLKIPNKMNVFVIQLEKNKFNTDSMVIFYMNVTIEIFKQNKVFNFLKDGKQQTKDEINKKYNYIEIDHLDKNLNVKVDNYFHLNWTEKNIIHMDFKDEKLVDYLCGMCGKQIKNAHTIRSKRSIVKNQFMSKCKSHNECDKNKGLQCIANECKCAPGNFYQYNITPNSAKCQKYLELNQFCLANFQCNIKKGLICTDGYSKSHGHVCKNQFECNELVGLICDSKKCKCLEDFYFDGIKCEIISEKNVIMMNNVTALLDYIVKGTDVTVEDDLNMKKNAVIFEIT</sequence>
<evidence type="ECO:0000313" key="2">
    <source>
        <dbReference type="EMBL" id="RNA22212.1"/>
    </source>
</evidence>
<keyword evidence="1" id="KW-0732">Signal</keyword>
<comment type="caution">
    <text evidence="2">The sequence shown here is derived from an EMBL/GenBank/DDBJ whole genome shotgun (WGS) entry which is preliminary data.</text>
</comment>
<evidence type="ECO:0000313" key="3">
    <source>
        <dbReference type="Proteomes" id="UP000276133"/>
    </source>
</evidence>
<gene>
    <name evidence="2" type="ORF">BpHYR1_042386</name>
</gene>